<name>A0ACC2LZT8_PERAE</name>
<dbReference type="EMBL" id="CM056811">
    <property type="protein sequence ID" value="KAJ8638718.1"/>
    <property type="molecule type" value="Genomic_DNA"/>
</dbReference>
<proteinExistence type="predicted"/>
<evidence type="ECO:0000313" key="1">
    <source>
        <dbReference type="EMBL" id="KAJ8638718.1"/>
    </source>
</evidence>
<keyword evidence="2" id="KW-1185">Reference proteome</keyword>
<gene>
    <name evidence="1" type="ORF">MRB53_012985</name>
</gene>
<comment type="caution">
    <text evidence="1">The sequence shown here is derived from an EMBL/GenBank/DDBJ whole genome shotgun (WGS) entry which is preliminary data.</text>
</comment>
<accession>A0ACC2LZT8</accession>
<sequence>MRPRAEENGAFVSQPSQVQGAGVVISDLKISREDPKGISVFSHHSQNLQASHPNASFGIRTEMEDFVRKLALWHTKTFKPIMTHDELEPIMATLGFVALPATSGWKEYVFYGWIPVPAEKLPRIRLPFPRIDGLHVITYRAFFDAVSFYLAQRDISDHFHVRGMPLHRTQDLPFEKKFRRMNDEGLYLYRDGTLDPATALAYGNNNASNGNNSSSSNNSSSDNDNNGGAYSYGMLVPHAFSLNYQSEAFNHGRCELKPTITLKIWRNPHRWQSVLWLDLFHFHMWSASYTHIDRTAAII</sequence>
<organism evidence="1 2">
    <name type="scientific">Persea americana</name>
    <name type="common">Avocado</name>
    <dbReference type="NCBI Taxonomy" id="3435"/>
    <lineage>
        <taxon>Eukaryota</taxon>
        <taxon>Viridiplantae</taxon>
        <taxon>Streptophyta</taxon>
        <taxon>Embryophyta</taxon>
        <taxon>Tracheophyta</taxon>
        <taxon>Spermatophyta</taxon>
        <taxon>Magnoliopsida</taxon>
        <taxon>Magnoliidae</taxon>
        <taxon>Laurales</taxon>
        <taxon>Lauraceae</taxon>
        <taxon>Persea</taxon>
    </lineage>
</organism>
<protein>
    <submittedName>
        <fullName evidence="1">Uncharacterized protein</fullName>
    </submittedName>
</protein>
<evidence type="ECO:0000313" key="2">
    <source>
        <dbReference type="Proteomes" id="UP001234297"/>
    </source>
</evidence>
<dbReference type="Proteomes" id="UP001234297">
    <property type="component" value="Chromosome 3"/>
</dbReference>
<reference evidence="1 2" key="1">
    <citation type="journal article" date="2022" name="Hortic Res">
        <title>A haplotype resolved chromosomal level avocado genome allows analysis of novel avocado genes.</title>
        <authorList>
            <person name="Nath O."/>
            <person name="Fletcher S.J."/>
            <person name="Hayward A."/>
            <person name="Shaw L.M."/>
            <person name="Masouleh A.K."/>
            <person name="Furtado A."/>
            <person name="Henry R.J."/>
            <person name="Mitter N."/>
        </authorList>
    </citation>
    <scope>NUCLEOTIDE SEQUENCE [LARGE SCALE GENOMIC DNA]</scope>
    <source>
        <strain evidence="2">cv. Hass</strain>
    </source>
</reference>